<organism evidence="2 3">
    <name type="scientific">Chrysochromulina tobinii</name>
    <dbReference type="NCBI Taxonomy" id="1460289"/>
    <lineage>
        <taxon>Eukaryota</taxon>
        <taxon>Haptista</taxon>
        <taxon>Haptophyta</taxon>
        <taxon>Prymnesiophyceae</taxon>
        <taxon>Prymnesiales</taxon>
        <taxon>Chrysochromulinaceae</taxon>
        <taxon>Chrysochromulina</taxon>
    </lineage>
</organism>
<evidence type="ECO:0000259" key="1">
    <source>
        <dbReference type="Pfam" id="PF00248"/>
    </source>
</evidence>
<protein>
    <submittedName>
        <fullName evidence="2">2,5-didehydrogluconate reductase</fullName>
    </submittedName>
</protein>
<comment type="caution">
    <text evidence="2">The sequence shown here is derived from an EMBL/GenBank/DDBJ whole genome shotgun (WGS) entry which is preliminary data.</text>
</comment>
<dbReference type="OrthoDB" id="416253at2759"/>
<dbReference type="CDD" id="cd19071">
    <property type="entry name" value="AKR_AKR1-5-like"/>
    <property type="match status" value="1"/>
</dbReference>
<evidence type="ECO:0000313" key="3">
    <source>
        <dbReference type="Proteomes" id="UP000037460"/>
    </source>
</evidence>
<sequence>MWGIFSNHSFDDETVYDDDWILHASDQDYLPYFRTLNSLPDSTRMEGNCLHAGSGFGKNEMYPCFDEDITYGLAVLGLNITGKTFPTYLSTSGAVSEPQIRSGERPSQLTGAVTVTGLTGGSRYTIYRYDGTDTLPTSTASMAGYAHSHTFMATATHYVYTDPNIFLSSSAVYYVTTPAAASPHPTPLRATAIPKVPGLGLPLVSLGTGSGMHADVAAATELWVKVGGTAIDTAYVYGDEDAIAEGLANAGVPASSMYITTKIPCSTYADAKAHIASNLKDLKVSVVNLTLIHNPRCQGAASVSATWRALEEAKAAGQSVEIGVSNFVESDFETLKRTATVWPPVLNQCSMSVGYHDDATIKYCNSNKITYMSYSPLCGGPNGSSCQHGSVMDIPVVQQISKVHNVSSAQIALKWIVQQGIPLATAVANEQYAREDLDLWSWGDLSADEMKKLADAKLG</sequence>
<gene>
    <name evidence="2" type="ORF">Ctob_015185</name>
</gene>
<dbReference type="Gene3D" id="3.20.20.100">
    <property type="entry name" value="NADP-dependent oxidoreductase domain"/>
    <property type="match status" value="1"/>
</dbReference>
<dbReference type="InterPro" id="IPR020471">
    <property type="entry name" value="AKR"/>
</dbReference>
<dbReference type="AlphaFoldDB" id="A0A0M0JZH1"/>
<dbReference type="GO" id="GO:0016491">
    <property type="term" value="F:oxidoreductase activity"/>
    <property type="evidence" value="ECO:0007669"/>
    <property type="project" value="InterPro"/>
</dbReference>
<dbReference type="InterPro" id="IPR036812">
    <property type="entry name" value="NAD(P)_OxRdtase_dom_sf"/>
</dbReference>
<keyword evidence="3" id="KW-1185">Reference proteome</keyword>
<dbReference type="Proteomes" id="UP000037460">
    <property type="component" value="Unassembled WGS sequence"/>
</dbReference>
<dbReference type="PRINTS" id="PR00069">
    <property type="entry name" value="ALDKETRDTASE"/>
</dbReference>
<name>A0A0M0JZH1_9EUKA</name>
<dbReference type="SUPFAM" id="SSF51430">
    <property type="entry name" value="NAD(P)-linked oxidoreductase"/>
    <property type="match status" value="1"/>
</dbReference>
<dbReference type="EMBL" id="JWZX01001943">
    <property type="protein sequence ID" value="KOO31742.1"/>
    <property type="molecule type" value="Genomic_DNA"/>
</dbReference>
<dbReference type="PANTHER" id="PTHR11732">
    <property type="entry name" value="ALDO/KETO REDUCTASE"/>
    <property type="match status" value="1"/>
</dbReference>
<dbReference type="InterPro" id="IPR023210">
    <property type="entry name" value="NADP_OxRdtase_dom"/>
</dbReference>
<feature type="domain" description="NADP-dependent oxidoreductase" evidence="1">
    <location>
        <begin position="213"/>
        <end position="454"/>
    </location>
</feature>
<accession>A0A0M0JZH1</accession>
<proteinExistence type="predicted"/>
<reference evidence="3" key="1">
    <citation type="journal article" date="2015" name="PLoS Genet.">
        <title>Genome Sequence and Transcriptome Analyses of Chrysochromulina tobin: Metabolic Tools for Enhanced Algal Fitness in the Prominent Order Prymnesiales (Haptophyceae).</title>
        <authorList>
            <person name="Hovde B.T."/>
            <person name="Deodato C.R."/>
            <person name="Hunsperger H.M."/>
            <person name="Ryken S.A."/>
            <person name="Yost W."/>
            <person name="Jha R.K."/>
            <person name="Patterson J."/>
            <person name="Monnat R.J. Jr."/>
            <person name="Barlow S.B."/>
            <person name="Starkenburg S.R."/>
            <person name="Cattolico R.A."/>
        </authorList>
    </citation>
    <scope>NUCLEOTIDE SEQUENCE</scope>
    <source>
        <strain evidence="3">CCMP291</strain>
    </source>
</reference>
<dbReference type="Pfam" id="PF00248">
    <property type="entry name" value="Aldo_ket_red"/>
    <property type="match status" value="1"/>
</dbReference>
<evidence type="ECO:0000313" key="2">
    <source>
        <dbReference type="EMBL" id="KOO31742.1"/>
    </source>
</evidence>